<keyword evidence="20" id="KW-0564">Palmitate</keyword>
<evidence type="ECO:0000256" key="17">
    <source>
        <dbReference type="ARBA" id="ARBA00022846"/>
    </source>
</evidence>
<evidence type="ECO:0000313" key="31">
    <source>
        <dbReference type="EMBL" id="OMJ80209.1"/>
    </source>
</evidence>
<dbReference type="SUPFAM" id="SSF47473">
    <property type="entry name" value="EF-hand"/>
    <property type="match status" value="1"/>
</dbReference>
<evidence type="ECO:0000256" key="22">
    <source>
        <dbReference type="ARBA" id="ARBA00023288"/>
    </source>
</evidence>
<keyword evidence="18" id="KW-1043">Host membrane</keyword>
<evidence type="ECO:0000313" key="32">
    <source>
        <dbReference type="Proteomes" id="UP000187209"/>
    </source>
</evidence>
<evidence type="ECO:0000256" key="23">
    <source>
        <dbReference type="ARBA" id="ARBA00024334"/>
    </source>
</evidence>
<evidence type="ECO:0000256" key="13">
    <source>
        <dbReference type="ARBA" id="ARBA00022741"/>
    </source>
</evidence>
<dbReference type="CDD" id="cd05117">
    <property type="entry name" value="STKc_CAMK"/>
    <property type="match status" value="1"/>
</dbReference>
<protein>
    <recommendedName>
        <fullName evidence="27">Calcium-dependent protein kinase 1</fullName>
        <ecNumber evidence="5">2.7.11.1</ecNumber>
    </recommendedName>
</protein>
<dbReference type="FunFam" id="3.30.200.20:FF:000315">
    <property type="entry name" value="Calcium-dependent protein kinase 3"/>
    <property type="match status" value="1"/>
</dbReference>
<dbReference type="InterPro" id="IPR018247">
    <property type="entry name" value="EF_Hand_1_Ca_BS"/>
</dbReference>
<evidence type="ECO:0000259" key="29">
    <source>
        <dbReference type="PROSITE" id="PS50011"/>
    </source>
</evidence>
<dbReference type="Gene3D" id="1.10.510.10">
    <property type="entry name" value="Transferase(Phosphotransferase) domain 1"/>
    <property type="match status" value="1"/>
</dbReference>
<keyword evidence="14" id="KW-0418">Kinase</keyword>
<dbReference type="Gene3D" id="3.30.200.20">
    <property type="entry name" value="Phosphorylase Kinase, domain 1"/>
    <property type="match status" value="1"/>
</dbReference>
<keyword evidence="16 28" id="KW-0067">ATP-binding</keyword>
<name>A0A1R2BTR1_9CILI</name>
<dbReference type="InterPro" id="IPR011009">
    <property type="entry name" value="Kinase-like_dom_sf"/>
</dbReference>
<dbReference type="SMART" id="SM00220">
    <property type="entry name" value="S_TKc"/>
    <property type="match status" value="1"/>
</dbReference>
<evidence type="ECO:0000256" key="6">
    <source>
        <dbReference type="ARBA" id="ARBA00022475"/>
    </source>
</evidence>
<evidence type="ECO:0000256" key="11">
    <source>
        <dbReference type="ARBA" id="ARBA00022723"/>
    </source>
</evidence>
<keyword evidence="32" id="KW-1185">Reference proteome</keyword>
<feature type="binding site" evidence="28">
    <location>
        <position position="79"/>
    </location>
    <ligand>
        <name>ATP</name>
        <dbReference type="ChEBI" id="CHEBI:30616"/>
    </ligand>
</feature>
<comment type="catalytic activity">
    <reaction evidence="25">
        <text>L-seryl-[protein] + ATP = O-phospho-L-seryl-[protein] + ADP + H(+)</text>
        <dbReference type="Rhea" id="RHEA:17989"/>
        <dbReference type="Rhea" id="RHEA-COMP:9863"/>
        <dbReference type="Rhea" id="RHEA-COMP:11604"/>
        <dbReference type="ChEBI" id="CHEBI:15378"/>
        <dbReference type="ChEBI" id="CHEBI:29999"/>
        <dbReference type="ChEBI" id="CHEBI:30616"/>
        <dbReference type="ChEBI" id="CHEBI:83421"/>
        <dbReference type="ChEBI" id="CHEBI:456216"/>
        <dbReference type="EC" id="2.7.11.1"/>
    </reaction>
</comment>
<evidence type="ECO:0000256" key="28">
    <source>
        <dbReference type="PROSITE-ProRule" id="PRU10141"/>
    </source>
</evidence>
<dbReference type="PROSITE" id="PS00107">
    <property type="entry name" value="PROTEIN_KINASE_ATP"/>
    <property type="match status" value="1"/>
</dbReference>
<evidence type="ECO:0000256" key="9">
    <source>
        <dbReference type="ARBA" id="ARBA00022679"/>
    </source>
</evidence>
<keyword evidence="22" id="KW-0449">Lipoprotein</keyword>
<comment type="caution">
    <text evidence="31">The sequence shown here is derived from an EMBL/GenBank/DDBJ whole genome shotgun (WGS) entry which is preliminary data.</text>
</comment>
<dbReference type="InterPro" id="IPR000719">
    <property type="entry name" value="Prot_kinase_dom"/>
</dbReference>
<feature type="domain" description="EF-hand" evidence="30">
    <location>
        <begin position="467"/>
        <end position="500"/>
    </location>
</feature>
<dbReference type="GO" id="GO:0004674">
    <property type="term" value="F:protein serine/threonine kinase activity"/>
    <property type="evidence" value="ECO:0007669"/>
    <property type="project" value="UniProtKB-KW"/>
</dbReference>
<evidence type="ECO:0000256" key="18">
    <source>
        <dbReference type="ARBA" id="ARBA00022870"/>
    </source>
</evidence>
<evidence type="ECO:0000256" key="19">
    <source>
        <dbReference type="ARBA" id="ARBA00023069"/>
    </source>
</evidence>
<keyword evidence="12" id="KW-0677">Repeat</keyword>
<comment type="subcellular location">
    <subcellularLocation>
        <location evidence="3">Cell membrane</location>
        <topology evidence="3">Lipid-anchor</topology>
        <orientation evidence="3">Cytoplasmic side</orientation>
    </subcellularLocation>
    <subcellularLocation>
        <location evidence="2">Cell projection</location>
        <location evidence="2">Cilium</location>
        <location evidence="2">Flagellum</location>
    </subcellularLocation>
    <subcellularLocation>
        <location evidence="4">Host cell membrane</location>
        <topology evidence="4">Lipid-anchor</topology>
    </subcellularLocation>
    <subcellularLocation>
        <location evidence="26">Parasitophorous vacuole membrane</location>
        <topology evidence="26">Lipid-anchor</topology>
    </subcellularLocation>
</comment>
<dbReference type="EC" id="2.7.11.1" evidence="5"/>
<sequence length="502" mass="57228">MGCSPYKKNNKSEFSNSMFQSKYVANSTNSLKINAGIFISKRKGSIYDYYTIEQKLGAGSFGFVRAGISKANGEKRAIKSINKKKISDDMKERSKFFSEVDILMRMDHPNIVQLYEFFEDENYYHLVTEFVIGGELLDFIIKEKCLSEPVAASFMKQLLSGISYCHENNIVHRDLKPENLLLDRRSSDAVLKIIDFGTSQIFKRNESMTHKYGTVLYVAPEVLEGSYDEKCDIWSCGVILYILLSGRPPYSGRSEEEIIGKILYGRYSLESPEWKNVSSEAKSLVKQMLHKEAYMRISAQQALNHEWIVRNMSSSQPTTGSEENKKNSLENLQNFRAECKLQQAVLTFIASQLVTKEQTKKFIDAFKVLDKNGDGRISREELIEAYRVQMGEFAAMEEVEKIMKKADANNSGFIDYTEFVMASAEANTLICNKNLEDAFKAFDTDGSGKISAKELKQVLGSKLRARDKIWKKLIMEVDENGDGELDIDEFKSMMMKLISMNM</sequence>
<dbReference type="InterPro" id="IPR011992">
    <property type="entry name" value="EF-hand-dom_pair"/>
</dbReference>
<evidence type="ECO:0000256" key="27">
    <source>
        <dbReference type="ARBA" id="ARBA00068067"/>
    </source>
</evidence>
<evidence type="ECO:0000256" key="12">
    <source>
        <dbReference type="ARBA" id="ARBA00022737"/>
    </source>
</evidence>
<feature type="domain" description="Protein kinase" evidence="29">
    <location>
        <begin position="50"/>
        <end position="308"/>
    </location>
</feature>
<evidence type="ECO:0000256" key="2">
    <source>
        <dbReference type="ARBA" id="ARBA00004230"/>
    </source>
</evidence>
<comment type="catalytic activity">
    <reaction evidence="24">
        <text>L-threonyl-[protein] + ATP = O-phospho-L-threonyl-[protein] + ADP + H(+)</text>
        <dbReference type="Rhea" id="RHEA:46608"/>
        <dbReference type="Rhea" id="RHEA-COMP:11060"/>
        <dbReference type="Rhea" id="RHEA-COMP:11605"/>
        <dbReference type="ChEBI" id="CHEBI:15378"/>
        <dbReference type="ChEBI" id="CHEBI:30013"/>
        <dbReference type="ChEBI" id="CHEBI:30616"/>
        <dbReference type="ChEBI" id="CHEBI:61977"/>
        <dbReference type="ChEBI" id="CHEBI:456216"/>
        <dbReference type="EC" id="2.7.11.1"/>
    </reaction>
</comment>
<keyword evidence="10" id="KW-0519">Myristate</keyword>
<dbReference type="Proteomes" id="UP000187209">
    <property type="component" value="Unassembled WGS sequence"/>
</dbReference>
<evidence type="ECO:0000256" key="24">
    <source>
        <dbReference type="ARBA" id="ARBA00047899"/>
    </source>
</evidence>
<dbReference type="SUPFAM" id="SSF56112">
    <property type="entry name" value="Protein kinase-like (PK-like)"/>
    <property type="match status" value="1"/>
</dbReference>
<evidence type="ECO:0000256" key="4">
    <source>
        <dbReference type="ARBA" id="ARBA00004425"/>
    </source>
</evidence>
<dbReference type="Pfam" id="PF13499">
    <property type="entry name" value="EF-hand_7"/>
    <property type="match status" value="2"/>
</dbReference>
<evidence type="ECO:0000256" key="5">
    <source>
        <dbReference type="ARBA" id="ARBA00012513"/>
    </source>
</evidence>
<keyword evidence="6" id="KW-1003">Cell membrane</keyword>
<evidence type="ECO:0000256" key="3">
    <source>
        <dbReference type="ARBA" id="ARBA00004342"/>
    </source>
</evidence>
<feature type="domain" description="EF-hand" evidence="30">
    <location>
        <begin position="357"/>
        <end position="392"/>
    </location>
</feature>
<dbReference type="GO" id="GO:0031514">
    <property type="term" value="C:motile cilium"/>
    <property type="evidence" value="ECO:0007669"/>
    <property type="project" value="UniProtKB-SubCell"/>
</dbReference>
<evidence type="ECO:0000256" key="25">
    <source>
        <dbReference type="ARBA" id="ARBA00048679"/>
    </source>
</evidence>
<evidence type="ECO:0000256" key="14">
    <source>
        <dbReference type="ARBA" id="ARBA00022777"/>
    </source>
</evidence>
<dbReference type="PROSITE" id="PS00018">
    <property type="entry name" value="EF_HAND_1"/>
    <property type="match status" value="4"/>
</dbReference>
<dbReference type="GO" id="GO:0005886">
    <property type="term" value="C:plasma membrane"/>
    <property type="evidence" value="ECO:0007669"/>
    <property type="project" value="UniProtKB-SubCell"/>
</dbReference>
<evidence type="ECO:0000256" key="1">
    <source>
        <dbReference type="ARBA" id="ARBA00001946"/>
    </source>
</evidence>
<dbReference type="FunFam" id="1.10.238.10:FF:000585">
    <property type="entry name" value="Calcium-dependent protein kinase-a"/>
    <property type="match status" value="1"/>
</dbReference>
<comment type="similarity">
    <text evidence="23">Belongs to the protein kinase superfamily. Ser/Thr protein kinase family. CDPK subfamily.</text>
</comment>
<accession>A0A1R2BTR1</accession>
<keyword evidence="7" id="KW-1032">Host cell membrane</keyword>
<dbReference type="InterPro" id="IPR050205">
    <property type="entry name" value="CDPK_Ser/Thr_kinases"/>
</dbReference>
<evidence type="ECO:0000256" key="8">
    <source>
        <dbReference type="ARBA" id="ARBA00022527"/>
    </source>
</evidence>
<dbReference type="OrthoDB" id="346907at2759"/>
<comment type="cofactor">
    <cofactor evidence="1">
        <name>Mg(2+)</name>
        <dbReference type="ChEBI" id="CHEBI:18420"/>
    </cofactor>
</comment>
<keyword evidence="21" id="KW-0966">Cell projection</keyword>
<dbReference type="CDD" id="cd00051">
    <property type="entry name" value="EFh"/>
    <property type="match status" value="2"/>
</dbReference>
<dbReference type="PROSITE" id="PS00108">
    <property type="entry name" value="PROTEIN_KINASE_ST"/>
    <property type="match status" value="1"/>
</dbReference>
<dbReference type="InterPro" id="IPR008271">
    <property type="entry name" value="Ser/Thr_kinase_AS"/>
</dbReference>
<proteinExistence type="inferred from homology"/>
<evidence type="ECO:0000256" key="20">
    <source>
        <dbReference type="ARBA" id="ARBA00023139"/>
    </source>
</evidence>
<dbReference type="GO" id="GO:0005509">
    <property type="term" value="F:calcium ion binding"/>
    <property type="evidence" value="ECO:0007669"/>
    <property type="project" value="InterPro"/>
</dbReference>
<reference evidence="31 32" key="1">
    <citation type="submission" date="2016-11" db="EMBL/GenBank/DDBJ databases">
        <title>The macronuclear genome of Stentor coeruleus: a giant cell with tiny introns.</title>
        <authorList>
            <person name="Slabodnick M."/>
            <person name="Ruby J.G."/>
            <person name="Reiff S.B."/>
            <person name="Swart E.C."/>
            <person name="Gosai S."/>
            <person name="Prabakaran S."/>
            <person name="Witkowska E."/>
            <person name="Larue G.E."/>
            <person name="Fisher S."/>
            <person name="Freeman R.M."/>
            <person name="Gunawardena J."/>
            <person name="Chu W."/>
            <person name="Stover N.A."/>
            <person name="Gregory B.D."/>
            <person name="Nowacki M."/>
            <person name="Derisi J."/>
            <person name="Roy S.W."/>
            <person name="Marshall W.F."/>
            <person name="Sood P."/>
        </authorList>
    </citation>
    <scope>NUCLEOTIDE SEQUENCE [LARGE SCALE GENOMIC DNA]</scope>
    <source>
        <strain evidence="31">WM001</strain>
    </source>
</reference>
<evidence type="ECO:0000259" key="30">
    <source>
        <dbReference type="PROSITE" id="PS50222"/>
    </source>
</evidence>
<dbReference type="Gene3D" id="1.10.238.10">
    <property type="entry name" value="EF-hand"/>
    <property type="match status" value="2"/>
</dbReference>
<evidence type="ECO:0000256" key="16">
    <source>
        <dbReference type="ARBA" id="ARBA00022840"/>
    </source>
</evidence>
<dbReference type="InterPro" id="IPR002048">
    <property type="entry name" value="EF_hand_dom"/>
</dbReference>
<keyword evidence="9" id="KW-0808">Transferase</keyword>
<evidence type="ECO:0000256" key="21">
    <source>
        <dbReference type="ARBA" id="ARBA00023273"/>
    </source>
</evidence>
<dbReference type="GO" id="GO:0005524">
    <property type="term" value="F:ATP binding"/>
    <property type="evidence" value="ECO:0007669"/>
    <property type="project" value="UniProtKB-UniRule"/>
</dbReference>
<dbReference type="SMART" id="SM00054">
    <property type="entry name" value="EFh"/>
    <property type="match status" value="4"/>
</dbReference>
<dbReference type="FunFam" id="1.10.510.10:FF:000398">
    <property type="entry name" value="Calcium-dependent protein kinase 1"/>
    <property type="match status" value="1"/>
</dbReference>
<keyword evidence="11" id="KW-0479">Metal-binding</keyword>
<dbReference type="PROSITE" id="PS50011">
    <property type="entry name" value="PROTEIN_KINASE_DOM"/>
    <property type="match status" value="1"/>
</dbReference>
<dbReference type="InterPro" id="IPR017441">
    <property type="entry name" value="Protein_kinase_ATP_BS"/>
</dbReference>
<feature type="domain" description="EF-hand" evidence="30">
    <location>
        <begin position="394"/>
        <end position="429"/>
    </location>
</feature>
<dbReference type="AlphaFoldDB" id="A0A1R2BTR1"/>
<gene>
    <name evidence="31" type="ORF">SteCoe_19570</name>
</gene>
<keyword evidence="15" id="KW-0106">Calcium</keyword>
<dbReference type="EMBL" id="MPUH01000433">
    <property type="protein sequence ID" value="OMJ80209.1"/>
    <property type="molecule type" value="Genomic_DNA"/>
</dbReference>
<keyword evidence="17" id="KW-0282">Flagellum</keyword>
<feature type="domain" description="EF-hand" evidence="30">
    <location>
        <begin position="430"/>
        <end position="465"/>
    </location>
</feature>
<evidence type="ECO:0000256" key="26">
    <source>
        <dbReference type="ARBA" id="ARBA00060437"/>
    </source>
</evidence>
<dbReference type="Pfam" id="PF00069">
    <property type="entry name" value="Pkinase"/>
    <property type="match status" value="1"/>
</dbReference>
<evidence type="ECO:0000256" key="15">
    <source>
        <dbReference type="ARBA" id="ARBA00022837"/>
    </source>
</evidence>
<evidence type="ECO:0000256" key="10">
    <source>
        <dbReference type="ARBA" id="ARBA00022707"/>
    </source>
</evidence>
<evidence type="ECO:0000256" key="7">
    <source>
        <dbReference type="ARBA" id="ARBA00022511"/>
    </source>
</evidence>
<keyword evidence="8" id="KW-0723">Serine/threonine-protein kinase</keyword>
<dbReference type="PROSITE" id="PS50222">
    <property type="entry name" value="EF_HAND_2"/>
    <property type="match status" value="4"/>
</dbReference>
<keyword evidence="19" id="KW-0969">Cilium</keyword>
<dbReference type="GO" id="GO:0020005">
    <property type="term" value="C:symbiont-containing vacuole membrane"/>
    <property type="evidence" value="ECO:0007669"/>
    <property type="project" value="UniProtKB-SubCell"/>
</dbReference>
<dbReference type="GO" id="GO:0020002">
    <property type="term" value="C:host cell plasma membrane"/>
    <property type="evidence" value="ECO:0007669"/>
    <property type="project" value="UniProtKB-SubCell"/>
</dbReference>
<organism evidence="31 32">
    <name type="scientific">Stentor coeruleus</name>
    <dbReference type="NCBI Taxonomy" id="5963"/>
    <lineage>
        <taxon>Eukaryota</taxon>
        <taxon>Sar</taxon>
        <taxon>Alveolata</taxon>
        <taxon>Ciliophora</taxon>
        <taxon>Postciliodesmatophora</taxon>
        <taxon>Heterotrichea</taxon>
        <taxon>Heterotrichida</taxon>
        <taxon>Stentoridae</taxon>
        <taxon>Stentor</taxon>
    </lineage>
</organism>
<keyword evidence="13 28" id="KW-0547">Nucleotide-binding</keyword>
<keyword evidence="18" id="KW-0472">Membrane</keyword>
<dbReference type="PANTHER" id="PTHR24349">
    <property type="entry name" value="SERINE/THREONINE-PROTEIN KINASE"/>
    <property type="match status" value="1"/>
</dbReference>